<comment type="function">
    <text evidence="6 7">Involved in the initiation of assembly of the COPII coat required for the formation of transport vesicles from the endoplasmic reticulum (ER) and the selection of cargo molecules. Also involved in autophagy.</text>
</comment>
<dbReference type="GO" id="GO:0012507">
    <property type="term" value="C:ER to Golgi transport vesicle membrane"/>
    <property type="evidence" value="ECO:0007669"/>
    <property type="project" value="TreeGrafter"/>
</dbReference>
<dbReference type="Pfam" id="PF12931">
    <property type="entry name" value="TPR_Sec16"/>
    <property type="match status" value="1"/>
</dbReference>
<evidence type="ECO:0000256" key="2">
    <source>
        <dbReference type="ARBA" id="ARBA00005927"/>
    </source>
</evidence>
<dbReference type="GO" id="GO:0070971">
    <property type="term" value="C:endoplasmic reticulum exit site"/>
    <property type="evidence" value="ECO:0007669"/>
    <property type="project" value="UniProtKB-ARBA"/>
</dbReference>
<evidence type="ECO:0000313" key="11">
    <source>
        <dbReference type="EMBL" id="KAG9980903.1"/>
    </source>
</evidence>
<accession>A0A9P8FTM6</accession>
<feature type="compositionally biased region" description="Pro residues" evidence="8">
    <location>
        <begin position="786"/>
        <end position="802"/>
    </location>
</feature>
<evidence type="ECO:0000256" key="4">
    <source>
        <dbReference type="ARBA" id="ARBA00022824"/>
    </source>
</evidence>
<dbReference type="EMBL" id="JAHFXS010000922">
    <property type="protein sequence ID" value="KAG9980903.1"/>
    <property type="molecule type" value="Genomic_DNA"/>
</dbReference>
<dbReference type="GO" id="GO:0070973">
    <property type="term" value="P:protein localization to endoplasmic reticulum exit site"/>
    <property type="evidence" value="ECO:0007669"/>
    <property type="project" value="TreeGrafter"/>
</dbReference>
<evidence type="ECO:0000256" key="8">
    <source>
        <dbReference type="SAM" id="MobiDB-lite"/>
    </source>
</evidence>
<dbReference type="Proteomes" id="UP000729357">
    <property type="component" value="Unassembled WGS sequence"/>
</dbReference>
<feature type="compositionally biased region" description="Low complexity" evidence="8">
    <location>
        <begin position="627"/>
        <end position="636"/>
    </location>
</feature>
<name>A0A9P8FTM6_AURME</name>
<evidence type="ECO:0000259" key="10">
    <source>
        <dbReference type="Pfam" id="PF12932"/>
    </source>
</evidence>
<feature type="compositionally biased region" description="Low complexity" evidence="8">
    <location>
        <begin position="673"/>
        <end position="685"/>
    </location>
</feature>
<evidence type="ECO:0000256" key="5">
    <source>
        <dbReference type="ARBA" id="ARBA00022892"/>
    </source>
</evidence>
<feature type="compositionally biased region" description="Low complexity" evidence="8">
    <location>
        <begin position="565"/>
        <end position="580"/>
    </location>
</feature>
<feature type="compositionally biased region" description="Low complexity" evidence="8">
    <location>
        <begin position="737"/>
        <end position="749"/>
    </location>
</feature>
<feature type="compositionally biased region" description="Polar residues" evidence="8">
    <location>
        <begin position="68"/>
        <end position="78"/>
    </location>
</feature>
<keyword evidence="7" id="KW-0072">Autophagy</keyword>
<gene>
    <name evidence="11" type="ORF">KCU98_g7836</name>
</gene>
<feature type="region of interest" description="Disordered" evidence="8">
    <location>
        <begin position="359"/>
        <end position="382"/>
    </location>
</feature>
<dbReference type="GO" id="GO:0007030">
    <property type="term" value="P:Golgi organization"/>
    <property type="evidence" value="ECO:0007669"/>
    <property type="project" value="TreeGrafter"/>
</dbReference>
<organism evidence="11 12">
    <name type="scientific">Aureobasidium melanogenum</name>
    <name type="common">Aureobasidium pullulans var. melanogenum</name>
    <dbReference type="NCBI Taxonomy" id="46634"/>
    <lineage>
        <taxon>Eukaryota</taxon>
        <taxon>Fungi</taxon>
        <taxon>Dikarya</taxon>
        <taxon>Ascomycota</taxon>
        <taxon>Pezizomycotina</taxon>
        <taxon>Dothideomycetes</taxon>
        <taxon>Dothideomycetidae</taxon>
        <taxon>Dothideales</taxon>
        <taxon>Saccotheciaceae</taxon>
        <taxon>Aureobasidium</taxon>
    </lineage>
</organism>
<feature type="compositionally biased region" description="Pro residues" evidence="8">
    <location>
        <begin position="712"/>
        <end position="729"/>
    </location>
</feature>
<protein>
    <recommendedName>
        <fullName evidence="7">Protein transport protein sec16</fullName>
    </recommendedName>
</protein>
<comment type="caution">
    <text evidence="11">The sequence shown here is derived from an EMBL/GenBank/DDBJ whole genome shotgun (WGS) entry which is preliminary data.</text>
</comment>
<keyword evidence="7" id="KW-0472">Membrane</keyword>
<dbReference type="GO" id="GO:0015031">
    <property type="term" value="P:protein transport"/>
    <property type="evidence" value="ECO:0007669"/>
    <property type="project" value="UniProtKB-KW"/>
</dbReference>
<evidence type="ECO:0000313" key="12">
    <source>
        <dbReference type="Proteomes" id="UP000729357"/>
    </source>
</evidence>
<feature type="non-terminal residue" evidence="11">
    <location>
        <position position="1205"/>
    </location>
</feature>
<dbReference type="InterPro" id="IPR024340">
    <property type="entry name" value="Sec16_CCD"/>
</dbReference>
<keyword evidence="5 7" id="KW-0931">ER-Golgi transport</keyword>
<dbReference type="GO" id="GO:0016192">
    <property type="term" value="P:vesicle-mediated transport"/>
    <property type="evidence" value="ECO:0007669"/>
    <property type="project" value="UniProtKB-KW"/>
</dbReference>
<feature type="domain" description="Sec16 Sec23-binding" evidence="9">
    <location>
        <begin position="1119"/>
        <end position="1205"/>
    </location>
</feature>
<evidence type="ECO:0000259" key="9">
    <source>
        <dbReference type="Pfam" id="PF12931"/>
    </source>
</evidence>
<feature type="compositionally biased region" description="Polar residues" evidence="8">
    <location>
        <begin position="489"/>
        <end position="508"/>
    </location>
</feature>
<feature type="compositionally biased region" description="Pro residues" evidence="8">
    <location>
        <begin position="637"/>
        <end position="654"/>
    </location>
</feature>
<keyword evidence="12" id="KW-1185">Reference proteome</keyword>
<dbReference type="GO" id="GO:0005789">
    <property type="term" value="C:endoplasmic reticulum membrane"/>
    <property type="evidence" value="ECO:0007669"/>
    <property type="project" value="UniProtKB-SubCell"/>
</dbReference>
<dbReference type="AlphaFoldDB" id="A0A9P8FTM6"/>
<evidence type="ECO:0000256" key="3">
    <source>
        <dbReference type="ARBA" id="ARBA00022448"/>
    </source>
</evidence>
<feature type="region of interest" description="Disordered" evidence="8">
    <location>
        <begin position="1"/>
        <end position="326"/>
    </location>
</feature>
<reference evidence="11" key="1">
    <citation type="journal article" date="2021" name="J Fungi (Basel)">
        <title>Virulence traits and population genomics of the black yeast Aureobasidium melanogenum.</title>
        <authorList>
            <person name="Cernosa A."/>
            <person name="Sun X."/>
            <person name="Gostincar C."/>
            <person name="Fang C."/>
            <person name="Gunde-Cimerman N."/>
            <person name="Song Z."/>
        </authorList>
    </citation>
    <scope>NUCLEOTIDE SEQUENCE</scope>
    <source>
        <strain evidence="11">EXF-9298</strain>
    </source>
</reference>
<feature type="compositionally biased region" description="Low complexity" evidence="8">
    <location>
        <begin position="533"/>
        <end position="542"/>
    </location>
</feature>
<feature type="region of interest" description="Disordered" evidence="8">
    <location>
        <begin position="394"/>
        <end position="881"/>
    </location>
</feature>
<feature type="domain" description="Sec16 central conserved" evidence="10">
    <location>
        <begin position="948"/>
        <end position="1067"/>
    </location>
</feature>
<dbReference type="GO" id="GO:0006914">
    <property type="term" value="P:autophagy"/>
    <property type="evidence" value="ECO:0007669"/>
    <property type="project" value="UniProtKB-KW"/>
</dbReference>
<dbReference type="InterPro" id="IPR024298">
    <property type="entry name" value="Sec16_Sec23-bd"/>
</dbReference>
<feature type="compositionally biased region" description="Basic and acidic residues" evidence="8">
    <location>
        <begin position="287"/>
        <end position="297"/>
    </location>
</feature>
<keyword evidence="7" id="KW-0653">Protein transport</keyword>
<dbReference type="Pfam" id="PF12932">
    <property type="entry name" value="Sec16"/>
    <property type="match status" value="1"/>
</dbReference>
<evidence type="ECO:0000256" key="7">
    <source>
        <dbReference type="RuleBase" id="RU364101"/>
    </source>
</evidence>
<feature type="compositionally biased region" description="Polar residues" evidence="8">
    <location>
        <begin position="249"/>
        <end position="260"/>
    </location>
</feature>
<dbReference type="Gene3D" id="1.25.40.1030">
    <property type="match status" value="1"/>
</dbReference>
<keyword evidence="3 7" id="KW-0813">Transport</keyword>
<feature type="compositionally biased region" description="Polar residues" evidence="8">
    <location>
        <begin position="822"/>
        <end position="835"/>
    </location>
</feature>
<comment type="subcellular location">
    <subcellularLocation>
        <location evidence="1">Endoplasmic reticulum membrane</location>
        <topology evidence="1">Peripheral membrane protein</topology>
        <orientation evidence="1">Cytoplasmic side</orientation>
    </subcellularLocation>
</comment>
<feature type="compositionally biased region" description="Polar residues" evidence="8">
    <location>
        <begin position="843"/>
        <end position="857"/>
    </location>
</feature>
<dbReference type="PANTHER" id="PTHR13402">
    <property type="entry name" value="RGPR-RELATED"/>
    <property type="match status" value="1"/>
</dbReference>
<keyword evidence="4 7" id="KW-0256">Endoplasmic reticulum</keyword>
<evidence type="ECO:0000256" key="6">
    <source>
        <dbReference type="ARBA" id="ARBA00024687"/>
    </source>
</evidence>
<proteinExistence type="inferred from homology"/>
<reference evidence="11" key="2">
    <citation type="submission" date="2021-08" db="EMBL/GenBank/DDBJ databases">
        <authorList>
            <person name="Gostincar C."/>
            <person name="Sun X."/>
            <person name="Song Z."/>
            <person name="Gunde-Cimerman N."/>
        </authorList>
    </citation>
    <scope>NUCLEOTIDE SEQUENCE</scope>
    <source>
        <strain evidence="11">EXF-9298</strain>
    </source>
</reference>
<feature type="compositionally biased region" description="Acidic residues" evidence="8">
    <location>
        <begin position="190"/>
        <end position="206"/>
    </location>
</feature>
<dbReference type="PANTHER" id="PTHR13402:SF6">
    <property type="entry name" value="SECRETORY 16, ISOFORM I"/>
    <property type="match status" value="1"/>
</dbReference>
<feature type="compositionally biased region" description="Polar residues" evidence="8">
    <location>
        <begin position="421"/>
        <end position="430"/>
    </location>
</feature>
<feature type="compositionally biased region" description="Acidic residues" evidence="8">
    <location>
        <begin position="407"/>
        <end position="419"/>
    </location>
</feature>
<evidence type="ECO:0000256" key="1">
    <source>
        <dbReference type="ARBA" id="ARBA00004397"/>
    </source>
</evidence>
<sequence length="1205" mass="128791">MADDAPHSSWHPALRSHNSSHDVPVATPEQPPAPAQADNNDADFFDRIPADHSQSIAEDTAAQESVEEPTTGTVQPSFIQDHKLTPESPEPSAPLADESRQDTQTDVQDPIESPTLIPEPTHDLLENTYNDPDSEVHHVDPEPVAETAQLSSQEPARSAVDEAFGSLDDEESGFPREQYEYQGQTTAADDAVDESDDAPLMQDEEILPTPGFATDAPAINAHDVPFDSVHSDPSAVAAAAEHVYELSTEDPSSTPSQNIQEPARESHSFDDQNTDISATSQPLEALEETKETLRQVAEEPIEEPAQVQPQSSAAFEWGDDDQTEDFGAVVGNVSAEENKVDSDNLAAGSGVVASQATAVAQALQEQKAQDGPAEGDKSEEDLAAMWSAALDDDDFLDDGAVDPSGFFDDDGEGFLDDFDTSPAQTHQVLSPEQALSPGIAPVLDGQGNTVGFTKLGGPQEQINAPANPYSPAAQQPNPYLSPALPSVPLYNQQQQPVRPALNNAQSFAAKSKGGYSSPYDLPEDIVQPRRRPAAAAVPTQSSAPPPPPRSSSMQSVPPNAPPPLSRSATAAPSATIASPPMNQSPSAATLPPKPATASGTNTSASGFFEELPMVPKPRNRPYTPAVTAPSPAQIPAQTPPQGPPIRPPSRPAMPPSTASASYAISDFRQPEKLPLLPDLQAAPQQLEPPQPTGPPASSRYSPAAVQQAPSTAAPPPVTGRFSPMPPPAPSANSRYSPAPQAQAQNQAPNKYATMPAATPVSRPVQPFAPRTSSPLAFHEKPAAAEMPPPPVRAVSYQPPPPVRQMSGLAEGFETPPRRDSNTLDQTISQSYTSPPRANPYAPMTSSPESRIPQSYAPTNAPAPSDTFSPPRRSKTQSPGTAMKVPLRAVTQIDRPTSAAGNVTSPTLLQRQDARATLPPARQQFSSDLNFTVPQDERAQDPLERYKGCPVFKWGPSGSLVSTFPKQAPFYAAGHAIPTIKCTPGHITIHDTKVTYPLGERDAKFPGPLNKGKSKKKEVLTWITVKIEDLEKVNEDSLHDFSMPVQAKKRIEEKVVLWKMVKLLLEHDNKIEGNSSAEDAARKILLPNFTQTEDPAEDVADGKPSGLSTEPVNANAMAQIRKHLLAGDREKAVWFAAEQKLWSHALLIASVAGPEIWKQVVQEYVRSQVKDAGENSQSLAALYEVFAGNWEESIDELVPPSARAGF</sequence>
<comment type="similarity">
    <text evidence="2 7">Belongs to the SEC16 family.</text>
</comment>